<gene>
    <name evidence="2" type="ORF">SAMN04488522_1021108</name>
</gene>
<evidence type="ECO:0000256" key="1">
    <source>
        <dbReference type="SAM" id="SignalP"/>
    </source>
</evidence>
<dbReference type="RefSeq" id="WP_143166778.1">
    <property type="nucleotide sequence ID" value="NZ_FQUQ01000002.1"/>
</dbReference>
<name>A0A1M5BBN4_9SPHI</name>
<keyword evidence="1" id="KW-0732">Signal</keyword>
<dbReference type="PROSITE" id="PS51257">
    <property type="entry name" value="PROKAR_LIPOPROTEIN"/>
    <property type="match status" value="1"/>
</dbReference>
<dbReference type="OrthoDB" id="767755at2"/>
<evidence type="ECO:0008006" key="4">
    <source>
        <dbReference type="Google" id="ProtNLM"/>
    </source>
</evidence>
<proteinExistence type="predicted"/>
<dbReference type="AlphaFoldDB" id="A0A1M5BBN4"/>
<sequence length="193" mass="22584">MTRKRSLYGLLIVLIYGCQQAPSNNNEAKHQQQKHRSNYLMKYTDSTMQSYAETAYSGLVNHQYKFPSSTNFEQIINDVYLIDIKKSKFDDIDLVDDNGPIPIAIKHKNFIYIFDHMPEGEAIVNDSLTFHLNNYLFNKNTESRNSLLNSTNEQYLLDLVEKFGYTKDEYLLKYVLNKKHKKEESDQMGTTDE</sequence>
<keyword evidence="3" id="KW-1185">Reference proteome</keyword>
<feature type="chain" id="PRO_5012431781" description="Lipoprotein" evidence="1">
    <location>
        <begin position="22"/>
        <end position="193"/>
    </location>
</feature>
<evidence type="ECO:0000313" key="2">
    <source>
        <dbReference type="EMBL" id="SHF39552.1"/>
    </source>
</evidence>
<reference evidence="3" key="1">
    <citation type="submission" date="2016-11" db="EMBL/GenBank/DDBJ databases">
        <authorList>
            <person name="Varghese N."/>
            <person name="Submissions S."/>
        </authorList>
    </citation>
    <scope>NUCLEOTIDE SEQUENCE [LARGE SCALE GENOMIC DNA]</scope>
    <source>
        <strain evidence="3">DSM 16990</strain>
    </source>
</reference>
<evidence type="ECO:0000313" key="3">
    <source>
        <dbReference type="Proteomes" id="UP000184287"/>
    </source>
</evidence>
<accession>A0A1M5BBN4</accession>
<feature type="signal peptide" evidence="1">
    <location>
        <begin position="1"/>
        <end position="21"/>
    </location>
</feature>
<dbReference type="Proteomes" id="UP000184287">
    <property type="component" value="Unassembled WGS sequence"/>
</dbReference>
<protein>
    <recommendedName>
        <fullName evidence="4">Lipoprotein</fullName>
    </recommendedName>
</protein>
<dbReference type="EMBL" id="FQUQ01000002">
    <property type="protein sequence ID" value="SHF39552.1"/>
    <property type="molecule type" value="Genomic_DNA"/>
</dbReference>
<organism evidence="2 3">
    <name type="scientific">Pedobacter caeni</name>
    <dbReference type="NCBI Taxonomy" id="288992"/>
    <lineage>
        <taxon>Bacteria</taxon>
        <taxon>Pseudomonadati</taxon>
        <taxon>Bacteroidota</taxon>
        <taxon>Sphingobacteriia</taxon>
        <taxon>Sphingobacteriales</taxon>
        <taxon>Sphingobacteriaceae</taxon>
        <taxon>Pedobacter</taxon>
    </lineage>
</organism>